<dbReference type="Gene3D" id="2.40.70.10">
    <property type="entry name" value="Acid Proteases"/>
    <property type="match status" value="1"/>
</dbReference>
<keyword evidence="4" id="KW-1185">Reference proteome</keyword>
<feature type="region of interest" description="Disordered" evidence="2">
    <location>
        <begin position="170"/>
        <end position="200"/>
    </location>
</feature>
<dbReference type="STRING" id="35722.A0A0B7MZN3"/>
<gene>
    <name evidence="3" type="primary">PARPA_01902.1 scaffold 1878</name>
</gene>
<evidence type="ECO:0000256" key="2">
    <source>
        <dbReference type="SAM" id="MobiDB-lite"/>
    </source>
</evidence>
<evidence type="ECO:0000313" key="4">
    <source>
        <dbReference type="Proteomes" id="UP000054107"/>
    </source>
</evidence>
<dbReference type="InterPro" id="IPR021109">
    <property type="entry name" value="Peptidase_aspartic_dom_sf"/>
</dbReference>
<dbReference type="OrthoDB" id="2284378at2759"/>
<feature type="non-terminal residue" evidence="3">
    <location>
        <position position="200"/>
    </location>
</feature>
<dbReference type="CDD" id="cd00303">
    <property type="entry name" value="retropepsin_like"/>
    <property type="match status" value="1"/>
</dbReference>
<dbReference type="Proteomes" id="UP000054107">
    <property type="component" value="Unassembled WGS sequence"/>
</dbReference>
<accession>A0A0B7MZN3</accession>
<evidence type="ECO:0000256" key="1">
    <source>
        <dbReference type="ARBA" id="ARBA00022750"/>
    </source>
</evidence>
<keyword evidence="1" id="KW-0645">Protease</keyword>
<dbReference type="AlphaFoldDB" id="A0A0B7MZN3"/>
<dbReference type="InterPro" id="IPR001969">
    <property type="entry name" value="Aspartic_peptidase_AS"/>
</dbReference>
<dbReference type="SUPFAM" id="SSF50630">
    <property type="entry name" value="Acid proteases"/>
    <property type="match status" value="1"/>
</dbReference>
<sequence>EADLKERAQATLVDGMSNVTVKDPEVFQNMAAQECKFDAVFSAPPTMRSNSIFVPLVVQNVVCFGLVDTGATFSCITDEFFQFLGGTSLVGYKPSVDDDVTIQLAHQVATVPRTGMVDLQLEYNKINKNHLFEVFSFYSEENVHVLLGMDILSKLGIGISGLVSRHGFQTGPRLPDPIDDTITPNAHPFGTEEERAPFLR</sequence>
<reference evidence="3 4" key="1">
    <citation type="submission" date="2014-09" db="EMBL/GenBank/DDBJ databases">
        <authorList>
            <person name="Ellenberger Sabrina"/>
        </authorList>
    </citation>
    <scope>NUCLEOTIDE SEQUENCE [LARGE SCALE GENOMIC DNA]</scope>
    <source>
        <strain evidence="3 4">CBS 412.66</strain>
    </source>
</reference>
<dbReference type="EMBL" id="LN719771">
    <property type="protein sequence ID" value="CEP08563.1"/>
    <property type="molecule type" value="Genomic_DNA"/>
</dbReference>
<feature type="compositionally biased region" description="Basic and acidic residues" evidence="2">
    <location>
        <begin position="190"/>
        <end position="200"/>
    </location>
</feature>
<dbReference type="GO" id="GO:0006508">
    <property type="term" value="P:proteolysis"/>
    <property type="evidence" value="ECO:0007669"/>
    <property type="project" value="InterPro"/>
</dbReference>
<feature type="non-terminal residue" evidence="3">
    <location>
        <position position="1"/>
    </location>
</feature>
<keyword evidence="1" id="KW-0378">Hydrolase</keyword>
<organism evidence="3 4">
    <name type="scientific">Parasitella parasitica</name>
    <dbReference type="NCBI Taxonomy" id="35722"/>
    <lineage>
        <taxon>Eukaryota</taxon>
        <taxon>Fungi</taxon>
        <taxon>Fungi incertae sedis</taxon>
        <taxon>Mucoromycota</taxon>
        <taxon>Mucoromycotina</taxon>
        <taxon>Mucoromycetes</taxon>
        <taxon>Mucorales</taxon>
        <taxon>Mucorineae</taxon>
        <taxon>Mucoraceae</taxon>
        <taxon>Parasitella</taxon>
    </lineage>
</organism>
<keyword evidence="1" id="KW-0064">Aspartyl protease</keyword>
<evidence type="ECO:0000313" key="3">
    <source>
        <dbReference type="EMBL" id="CEP08563.1"/>
    </source>
</evidence>
<name>A0A0B7MZN3_9FUNG</name>
<dbReference type="PROSITE" id="PS00141">
    <property type="entry name" value="ASP_PROTEASE"/>
    <property type="match status" value="1"/>
</dbReference>
<dbReference type="GO" id="GO:0004190">
    <property type="term" value="F:aspartic-type endopeptidase activity"/>
    <property type="evidence" value="ECO:0007669"/>
    <property type="project" value="UniProtKB-KW"/>
</dbReference>
<protein>
    <submittedName>
        <fullName evidence="3">Uncharacterized protein</fullName>
    </submittedName>
</protein>
<proteinExistence type="predicted"/>